<dbReference type="AlphaFoldDB" id="A0A5B2X175"/>
<name>A0A5B2X175_9PSEU</name>
<protein>
    <submittedName>
        <fullName evidence="1">Leucine-rich repeat domain-containing protein</fullName>
    </submittedName>
</protein>
<dbReference type="SUPFAM" id="SSF52047">
    <property type="entry name" value="RNI-like"/>
    <property type="match status" value="1"/>
</dbReference>
<dbReference type="OrthoDB" id="9781345at2"/>
<dbReference type="Gene3D" id="3.80.10.10">
    <property type="entry name" value="Ribonuclease Inhibitor"/>
    <property type="match status" value="1"/>
</dbReference>
<dbReference type="Proteomes" id="UP000323454">
    <property type="component" value="Unassembled WGS sequence"/>
</dbReference>
<proteinExistence type="predicted"/>
<sequence length="317" mass="34396">MTINEHLSTFHGRPVVEFGGEASTADVDPGAVAWRLRIEPYESEETFPELWERFLADVDTTKVDALVIGCWGESYEVHGDVVVDLLVGAKDRLPALRGIFLGDWVMEEAEVSWIHQADVTPLLTEFPELTELAVRGGEGLELTPVTHRALETLRFEAGGLPAAVVRAVGELDLPALRHLELWLGDPEYGGDATIEDLAGILGGERLPALTHLGLQNSEIQDQVAEAAASAPVTARLTSLSLAMGVLTDDGAEALLTGRPLGHLNKLDLHHHFLSDDMVARVRSVLEPAGVAVNLDEQLTPDTYEGDDKQYMYVAVAE</sequence>
<gene>
    <name evidence="1" type="ORF">F0L68_26375</name>
</gene>
<comment type="caution">
    <text evidence="1">The sequence shown here is derived from an EMBL/GenBank/DDBJ whole genome shotgun (WGS) entry which is preliminary data.</text>
</comment>
<keyword evidence="2" id="KW-1185">Reference proteome</keyword>
<dbReference type="RefSeq" id="WP_149852506.1">
    <property type="nucleotide sequence ID" value="NZ_VUOB01000052.1"/>
</dbReference>
<dbReference type="EMBL" id="VUOB01000052">
    <property type="protein sequence ID" value="KAA2256317.1"/>
    <property type="molecule type" value="Genomic_DNA"/>
</dbReference>
<evidence type="ECO:0000313" key="2">
    <source>
        <dbReference type="Proteomes" id="UP000323454"/>
    </source>
</evidence>
<reference evidence="1 2" key="2">
    <citation type="submission" date="2019-09" db="EMBL/GenBank/DDBJ databases">
        <authorList>
            <person name="Jin C."/>
        </authorList>
    </citation>
    <scope>NUCLEOTIDE SEQUENCE [LARGE SCALE GENOMIC DNA]</scope>
    <source>
        <strain evidence="1 2">AN110305</strain>
    </source>
</reference>
<evidence type="ECO:0000313" key="1">
    <source>
        <dbReference type="EMBL" id="KAA2256317.1"/>
    </source>
</evidence>
<dbReference type="InterPro" id="IPR032675">
    <property type="entry name" value="LRR_dom_sf"/>
</dbReference>
<dbReference type="NCBIfam" id="NF038076">
    <property type="entry name" value="fam_STM4015"/>
    <property type="match status" value="1"/>
</dbReference>
<reference evidence="1 2" key="1">
    <citation type="submission" date="2019-09" db="EMBL/GenBank/DDBJ databases">
        <title>Goodfellowia gen. nov., a new genus of the Pseudonocardineae related to Actinoalloteichus, containing Goodfellowia coeruleoviolacea gen. nov., comb. nov. gen. nov., comb. nov.</title>
        <authorList>
            <person name="Labeda D."/>
        </authorList>
    </citation>
    <scope>NUCLEOTIDE SEQUENCE [LARGE SCALE GENOMIC DNA]</scope>
    <source>
        <strain evidence="1 2">AN110305</strain>
    </source>
</reference>
<organism evidence="1 2">
    <name type="scientific">Solihabitans fulvus</name>
    <dbReference type="NCBI Taxonomy" id="1892852"/>
    <lineage>
        <taxon>Bacteria</taxon>
        <taxon>Bacillati</taxon>
        <taxon>Actinomycetota</taxon>
        <taxon>Actinomycetes</taxon>
        <taxon>Pseudonocardiales</taxon>
        <taxon>Pseudonocardiaceae</taxon>
        <taxon>Solihabitans</taxon>
    </lineage>
</organism>
<dbReference type="InterPro" id="IPR047722">
    <property type="entry name" value="STM4015-like"/>
</dbReference>
<accession>A0A5B2X175</accession>